<dbReference type="Proteomes" id="UP001153555">
    <property type="component" value="Unassembled WGS sequence"/>
</dbReference>
<keyword evidence="1" id="KW-0645">Protease</keyword>
<keyword evidence="1" id="KW-0378">Hydrolase</keyword>
<dbReference type="InterPro" id="IPR039537">
    <property type="entry name" value="Retrotran_Ty1/copia-like"/>
</dbReference>
<keyword evidence="2" id="KW-0863">Zinc-finger</keyword>
<dbReference type="GO" id="GO:0015074">
    <property type="term" value="P:DNA integration"/>
    <property type="evidence" value="ECO:0007669"/>
    <property type="project" value="InterPro"/>
</dbReference>
<dbReference type="GO" id="GO:0003676">
    <property type="term" value="F:nucleic acid binding"/>
    <property type="evidence" value="ECO:0007669"/>
    <property type="project" value="InterPro"/>
</dbReference>
<reference evidence="6" key="1">
    <citation type="submission" date="2019-12" db="EMBL/GenBank/DDBJ databases">
        <authorList>
            <person name="Scholes J."/>
        </authorList>
    </citation>
    <scope>NUCLEOTIDE SEQUENCE</scope>
</reference>
<dbReference type="InterPro" id="IPR025724">
    <property type="entry name" value="GAG-pre-integrase_dom"/>
</dbReference>
<dbReference type="SUPFAM" id="SSF53098">
    <property type="entry name" value="Ribonuclease H-like"/>
    <property type="match status" value="1"/>
</dbReference>
<dbReference type="InterPro" id="IPR036875">
    <property type="entry name" value="Znf_CCHC_sf"/>
</dbReference>
<dbReference type="GO" id="GO:0008270">
    <property type="term" value="F:zinc ion binding"/>
    <property type="evidence" value="ECO:0007669"/>
    <property type="project" value="UniProtKB-KW"/>
</dbReference>
<organism evidence="6 7">
    <name type="scientific">Striga hermonthica</name>
    <name type="common">Purple witchweed</name>
    <name type="synonym">Buchnera hermonthica</name>
    <dbReference type="NCBI Taxonomy" id="68872"/>
    <lineage>
        <taxon>Eukaryota</taxon>
        <taxon>Viridiplantae</taxon>
        <taxon>Streptophyta</taxon>
        <taxon>Embryophyta</taxon>
        <taxon>Tracheophyta</taxon>
        <taxon>Spermatophyta</taxon>
        <taxon>Magnoliopsida</taxon>
        <taxon>eudicotyledons</taxon>
        <taxon>Gunneridae</taxon>
        <taxon>Pentapetalae</taxon>
        <taxon>asterids</taxon>
        <taxon>lamiids</taxon>
        <taxon>Lamiales</taxon>
        <taxon>Orobanchaceae</taxon>
        <taxon>Buchnereae</taxon>
        <taxon>Striga</taxon>
    </lineage>
</organism>
<dbReference type="Pfam" id="PF00665">
    <property type="entry name" value="rve"/>
    <property type="match status" value="1"/>
</dbReference>
<dbReference type="Gene3D" id="3.30.420.10">
    <property type="entry name" value="Ribonuclease H-like superfamily/Ribonuclease H"/>
    <property type="match status" value="1"/>
</dbReference>
<dbReference type="InterPro" id="IPR001878">
    <property type="entry name" value="Znf_CCHC"/>
</dbReference>
<evidence type="ECO:0000256" key="3">
    <source>
        <dbReference type="SAM" id="MobiDB-lite"/>
    </source>
</evidence>
<protein>
    <submittedName>
        <fullName evidence="6">Uncharacterized mitochondrial protein AtMg00300</fullName>
    </submittedName>
</protein>
<evidence type="ECO:0000259" key="4">
    <source>
        <dbReference type="PROSITE" id="PS50158"/>
    </source>
</evidence>
<accession>A0A9N7RND8</accession>
<dbReference type="PROSITE" id="PS50994">
    <property type="entry name" value="INTEGRASE"/>
    <property type="match status" value="1"/>
</dbReference>
<feature type="domain" description="CCHC-type" evidence="4">
    <location>
        <begin position="229"/>
        <end position="244"/>
    </location>
</feature>
<dbReference type="Pfam" id="PF14223">
    <property type="entry name" value="Retrotran_gag_2"/>
    <property type="match status" value="1"/>
</dbReference>
<dbReference type="PROSITE" id="PS50158">
    <property type="entry name" value="ZF_CCHC"/>
    <property type="match status" value="1"/>
</dbReference>
<feature type="domain" description="Integrase catalytic" evidence="5">
    <location>
        <begin position="471"/>
        <end position="611"/>
    </location>
</feature>
<comment type="caution">
    <text evidence="6">The sequence shown here is derived from an EMBL/GenBank/DDBJ whole genome shotgun (WGS) entry which is preliminary data.</text>
</comment>
<dbReference type="InterPro" id="IPR001584">
    <property type="entry name" value="Integrase_cat-core"/>
</dbReference>
<evidence type="ECO:0000259" key="5">
    <source>
        <dbReference type="PROSITE" id="PS50994"/>
    </source>
</evidence>
<dbReference type="PANTHER" id="PTHR42648:SF28">
    <property type="entry name" value="TRANSPOSON-ENCODED PROTEIN WITH RIBONUCLEASE H-LIKE AND RETROVIRUS ZINC FINGER-LIKE DOMAINS"/>
    <property type="match status" value="1"/>
</dbReference>
<dbReference type="InterPro" id="IPR036397">
    <property type="entry name" value="RNaseH_sf"/>
</dbReference>
<dbReference type="GO" id="GO:0008233">
    <property type="term" value="F:peptidase activity"/>
    <property type="evidence" value="ECO:0007669"/>
    <property type="project" value="UniProtKB-KW"/>
</dbReference>
<keyword evidence="7" id="KW-1185">Reference proteome</keyword>
<dbReference type="InterPro" id="IPR054722">
    <property type="entry name" value="PolX-like_BBD"/>
</dbReference>
<gene>
    <name evidence="6" type="ORF">SHERM_04192</name>
</gene>
<name>A0A9N7RND8_STRHE</name>
<dbReference type="EMBL" id="CACSLK010030184">
    <property type="protein sequence ID" value="CAA0837194.1"/>
    <property type="molecule type" value="Genomic_DNA"/>
</dbReference>
<feature type="region of interest" description="Disordered" evidence="3">
    <location>
        <begin position="203"/>
        <end position="223"/>
    </location>
</feature>
<dbReference type="GO" id="GO:0006508">
    <property type="term" value="P:proteolysis"/>
    <property type="evidence" value="ECO:0007669"/>
    <property type="project" value="UniProtKB-KW"/>
</dbReference>
<dbReference type="InterPro" id="IPR012337">
    <property type="entry name" value="RNaseH-like_sf"/>
</dbReference>
<dbReference type="PANTHER" id="PTHR42648">
    <property type="entry name" value="TRANSPOSASE, PUTATIVE-RELATED"/>
    <property type="match status" value="1"/>
</dbReference>
<dbReference type="SUPFAM" id="SSF57756">
    <property type="entry name" value="Retrovirus zinc finger-like domains"/>
    <property type="match status" value="1"/>
</dbReference>
<keyword evidence="2" id="KW-0862">Zinc</keyword>
<evidence type="ECO:0000313" key="7">
    <source>
        <dbReference type="Proteomes" id="UP001153555"/>
    </source>
</evidence>
<sequence length="611" mass="69887">METNTSRMVTLNRSNYHVWKGKMEDLLYVKDYYLPVFTDEKPSDKTDKEWELCHRKVCGYIRQWVDDNVLNDVSEEKHARTLWNKLEELYARKTGNNKLFLIKQMMALKYQDGKTMSHHLNTFKGIINQLARMNIKFDDEIQGLWLLGTLTDSWETFRTSLSNSAPNGICSMDMVKSSVLNEEMRIKSQCSSSQTDVLFVERRGRSKSKGPIDRNRSKSKSGSYANLECHHCGKKGHIKRYCRKFLKENPNGKGKEKKAGDGEDGEKVATATDDFLIIYEGDAVNVACQETSWVINSGASIHVTSRMDFFRSYTPGDDGSVRMENDGIAKAVSMGDVHLETENGNTLVLRGVKHVPNIRMNLISTGKLDDEGFCNTFRDGKWKLTKGSLIVARGQKYSSLYVMNVKIVDHMINAVDDERTVELWHNRLSHMSEKGLTVLAKKNLLPGVKMGFLKKCAHCLAAKQTRVAFNRVPHPRKTGILDMVHSDVCGPMKTRTLDGALYFVTFIDDNSRKIWVYILKSKDQVVDVFKQFHARVERETGVKLKCIRTDNEGEYCGPFNEYCRQQGIRHQKTPPKTPQLNGLAERTNQTLVERVQPDIVRPLCVRQEVFR</sequence>
<evidence type="ECO:0000256" key="1">
    <source>
        <dbReference type="ARBA" id="ARBA00022670"/>
    </source>
</evidence>
<keyword evidence="2" id="KW-0479">Metal-binding</keyword>
<proteinExistence type="predicted"/>
<dbReference type="OrthoDB" id="1727805at2759"/>
<dbReference type="Pfam" id="PF13976">
    <property type="entry name" value="gag_pre-integrs"/>
    <property type="match status" value="1"/>
</dbReference>
<dbReference type="Pfam" id="PF22936">
    <property type="entry name" value="Pol_BBD"/>
    <property type="match status" value="1"/>
</dbReference>
<dbReference type="AlphaFoldDB" id="A0A9N7RND8"/>
<evidence type="ECO:0000313" key="6">
    <source>
        <dbReference type="EMBL" id="CAA0837194.1"/>
    </source>
</evidence>
<evidence type="ECO:0000256" key="2">
    <source>
        <dbReference type="PROSITE-ProRule" id="PRU00047"/>
    </source>
</evidence>